<protein>
    <submittedName>
        <fullName evidence="1">Uncharacterized protein</fullName>
    </submittedName>
</protein>
<name>A0A1F7HJ44_9BACT</name>
<dbReference type="Proteomes" id="UP000177199">
    <property type="component" value="Unassembled WGS sequence"/>
</dbReference>
<dbReference type="EMBL" id="MFZV01000023">
    <property type="protein sequence ID" value="OGK31105.1"/>
    <property type="molecule type" value="Genomic_DNA"/>
</dbReference>
<evidence type="ECO:0000313" key="2">
    <source>
        <dbReference type="Proteomes" id="UP000177199"/>
    </source>
</evidence>
<comment type="caution">
    <text evidence="1">The sequence shown here is derived from an EMBL/GenBank/DDBJ whole genome shotgun (WGS) entry which is preliminary data.</text>
</comment>
<sequence>MIYLESHRPIRRAVSKTIENRRIRNIISFLSVNSRIALIRAYIANTGNIEMVTLKSYVPEEEKPSEVKVVRVLETDLQKITRRPGFIPVDEEYFPEDSPLATFAANLRFVIDIFDAKPYFQK</sequence>
<organism evidence="1 2">
    <name type="scientific">Candidatus Roizmanbacteria bacterium RIFCSPHIGHO2_12_FULL_33_9</name>
    <dbReference type="NCBI Taxonomy" id="1802045"/>
    <lineage>
        <taxon>Bacteria</taxon>
        <taxon>Candidatus Roizmaniibacteriota</taxon>
    </lineage>
</organism>
<reference evidence="1 2" key="1">
    <citation type="journal article" date="2016" name="Nat. Commun.">
        <title>Thousands of microbial genomes shed light on interconnected biogeochemical processes in an aquifer system.</title>
        <authorList>
            <person name="Anantharaman K."/>
            <person name="Brown C.T."/>
            <person name="Hug L.A."/>
            <person name="Sharon I."/>
            <person name="Castelle C.J."/>
            <person name="Probst A.J."/>
            <person name="Thomas B.C."/>
            <person name="Singh A."/>
            <person name="Wilkins M.J."/>
            <person name="Karaoz U."/>
            <person name="Brodie E.L."/>
            <person name="Williams K.H."/>
            <person name="Hubbard S.S."/>
            <person name="Banfield J.F."/>
        </authorList>
    </citation>
    <scope>NUCLEOTIDE SEQUENCE [LARGE SCALE GENOMIC DNA]</scope>
</reference>
<dbReference type="AlphaFoldDB" id="A0A1F7HJ44"/>
<accession>A0A1F7HJ44</accession>
<proteinExistence type="predicted"/>
<gene>
    <name evidence="1" type="ORF">A3F29_01625</name>
</gene>
<evidence type="ECO:0000313" key="1">
    <source>
        <dbReference type="EMBL" id="OGK31105.1"/>
    </source>
</evidence>